<protein>
    <submittedName>
        <fullName evidence="3">Gfo/Idh/MocA family oxidoreductase</fullName>
    </submittedName>
</protein>
<dbReference type="Pfam" id="PF22725">
    <property type="entry name" value="GFO_IDH_MocA_C3"/>
    <property type="match status" value="1"/>
</dbReference>
<dbReference type="InterPro" id="IPR000683">
    <property type="entry name" value="Gfo/Idh/MocA-like_OxRdtase_N"/>
</dbReference>
<sequence length="337" mass="37126">MLNTLVIGAGTMGRTHAAAYAKMEEVTLAGIVDTDLAKAQDLAEKLGTKAFQTYEEATETLDAIDVVSVCVPTPVHKEYVMKAADDNRHVICEKPLARSLADAREMINYCQDKGVKLFVGHVVRFFPEYVRAKQVVDGGKIGKPAVVRTTRGGAFPMASNDWYSDFNSSGGLVLDMIIHDFDYLRWCFGEVERVYAKSSRNRVLERLEYALVTLRFESGVIAHVEGTWAHQGFSTKFEIAGKEGIIEYDSAKVAPVVASKKETTSSGGVAVPESPMKENPYFTELQHFINCIKKDTKPIVSAEDAYKAMEISLAALESIEIGKSVVLKGKKEREAVQ</sequence>
<dbReference type="PANTHER" id="PTHR43377:SF1">
    <property type="entry name" value="BILIVERDIN REDUCTASE A"/>
    <property type="match status" value="1"/>
</dbReference>
<evidence type="ECO:0000313" key="4">
    <source>
        <dbReference type="Proteomes" id="UP000253908"/>
    </source>
</evidence>
<reference evidence="4" key="1">
    <citation type="submission" date="2017-11" db="EMBL/GenBank/DDBJ databases">
        <authorList>
            <person name="Zhu W."/>
        </authorList>
    </citation>
    <scope>NUCLEOTIDE SEQUENCE [LARGE SCALE GENOMIC DNA]</scope>
    <source>
        <strain evidence="4">160</strain>
    </source>
</reference>
<evidence type="ECO:0000313" key="3">
    <source>
        <dbReference type="EMBL" id="AXI10453.1"/>
    </source>
</evidence>
<feature type="domain" description="Gfo/Idh/MocA-like oxidoreductase N-terminal" evidence="1">
    <location>
        <begin position="3"/>
        <end position="121"/>
    </location>
</feature>
<evidence type="ECO:0000259" key="1">
    <source>
        <dbReference type="Pfam" id="PF01408"/>
    </source>
</evidence>
<gene>
    <name evidence="3" type="ORF">CUC15_16600</name>
</gene>
<dbReference type="SUPFAM" id="SSF51735">
    <property type="entry name" value="NAD(P)-binding Rossmann-fold domains"/>
    <property type="match status" value="1"/>
</dbReference>
<dbReference type="InterPro" id="IPR055170">
    <property type="entry name" value="GFO_IDH_MocA-like_dom"/>
</dbReference>
<feature type="domain" description="GFO/IDH/MocA-like oxidoreductase" evidence="2">
    <location>
        <begin position="129"/>
        <end position="247"/>
    </location>
</feature>
<dbReference type="EMBL" id="CP024848">
    <property type="protein sequence ID" value="AXI10453.1"/>
    <property type="molecule type" value="Genomic_DNA"/>
</dbReference>
<evidence type="ECO:0000259" key="2">
    <source>
        <dbReference type="Pfam" id="PF22725"/>
    </source>
</evidence>
<organism evidence="3 4">
    <name type="scientific">Oceanobacillus zhaokaii</name>
    <dbReference type="NCBI Taxonomy" id="2052660"/>
    <lineage>
        <taxon>Bacteria</taxon>
        <taxon>Bacillati</taxon>
        <taxon>Bacillota</taxon>
        <taxon>Bacilli</taxon>
        <taxon>Bacillales</taxon>
        <taxon>Bacillaceae</taxon>
        <taxon>Oceanobacillus</taxon>
    </lineage>
</organism>
<dbReference type="Proteomes" id="UP000253908">
    <property type="component" value="Chromosome"/>
</dbReference>
<dbReference type="GO" id="GO:0000166">
    <property type="term" value="F:nucleotide binding"/>
    <property type="evidence" value="ECO:0007669"/>
    <property type="project" value="InterPro"/>
</dbReference>
<accession>A0A345PKC3</accession>
<dbReference type="Gene3D" id="3.40.50.720">
    <property type="entry name" value="NAD(P)-binding Rossmann-like Domain"/>
    <property type="match status" value="1"/>
</dbReference>
<dbReference type="SUPFAM" id="SSF55347">
    <property type="entry name" value="Glyceraldehyde-3-phosphate dehydrogenase-like, C-terminal domain"/>
    <property type="match status" value="1"/>
</dbReference>
<dbReference type="InterPro" id="IPR051450">
    <property type="entry name" value="Gfo/Idh/MocA_Oxidoreductases"/>
</dbReference>
<dbReference type="Gene3D" id="3.30.360.10">
    <property type="entry name" value="Dihydrodipicolinate Reductase, domain 2"/>
    <property type="match status" value="1"/>
</dbReference>
<keyword evidence="4" id="KW-1185">Reference proteome</keyword>
<dbReference type="InterPro" id="IPR036291">
    <property type="entry name" value="NAD(P)-bd_dom_sf"/>
</dbReference>
<name>A0A345PKC3_9BACI</name>
<dbReference type="PANTHER" id="PTHR43377">
    <property type="entry name" value="BILIVERDIN REDUCTASE A"/>
    <property type="match status" value="1"/>
</dbReference>
<dbReference type="KEGG" id="ocn:CUC15_16600"/>
<dbReference type="OrthoDB" id="9815825at2"/>
<dbReference type="AlphaFoldDB" id="A0A345PKC3"/>
<dbReference type="Pfam" id="PF01408">
    <property type="entry name" value="GFO_IDH_MocA"/>
    <property type="match status" value="1"/>
</dbReference>
<proteinExistence type="predicted"/>